<geneLocation type="plasmid" evidence="10 12">
    <name>p1</name>
</geneLocation>
<reference evidence="7" key="1">
    <citation type="submission" date="2015-10" db="EMBL/GenBank/DDBJ databases">
        <authorList>
            <person name="Gilbert D.G."/>
        </authorList>
    </citation>
    <scope>NUCLEOTIDE SEQUENCE</scope>
    <source>
        <strain evidence="7">Phyl III-seqv23</strain>
    </source>
</reference>
<dbReference type="EMBL" id="CP025742">
    <property type="protein sequence ID" value="AYA48946.1"/>
    <property type="molecule type" value="Genomic_DNA"/>
</dbReference>
<dbReference type="EMBL" id="LN899827">
    <property type="protein sequence ID" value="CUV47226.1"/>
    <property type="molecule type" value="Genomic_DNA"/>
</dbReference>
<dbReference type="EMBL" id="LN899824">
    <property type="protein sequence ID" value="CUV31583.1"/>
    <property type="molecule type" value="Genomic_DNA"/>
</dbReference>
<evidence type="ECO:0000313" key="1">
    <source>
        <dbReference type="EMBL" id="AYA48946.1"/>
    </source>
</evidence>
<dbReference type="EMBL" id="LN899820">
    <property type="protein sequence ID" value="CUV58366.1"/>
    <property type="molecule type" value="Genomic_DNA"/>
</dbReference>
<evidence type="ECO:0000313" key="9">
    <source>
        <dbReference type="EMBL" id="CUV58972.1"/>
    </source>
</evidence>
<dbReference type="Pfam" id="PF05488">
    <property type="entry name" value="PAAR_motif"/>
    <property type="match status" value="1"/>
</dbReference>
<dbReference type="SMR" id="A0A0K1ZRV3"/>
<name>A0A0K1ZRV3_RALSL</name>
<evidence type="ECO:0000313" key="2">
    <source>
        <dbReference type="EMBL" id="CUV18201.1"/>
    </source>
</evidence>
<evidence type="ECO:0000313" key="12">
    <source>
        <dbReference type="Proteomes" id="UP001164049"/>
    </source>
</evidence>
<evidence type="ECO:0000313" key="8">
    <source>
        <dbReference type="EMBL" id="CUV58366.1"/>
    </source>
</evidence>
<sequence>MTRPFILLGDKTDHGGVVITASGNTTTGGKGIACVGDKVTCPQSGHGGTTVIVTGDPNVVIDGRQAARHGDKTACGATLLASQGTTGSI</sequence>
<dbReference type="EMBL" id="CP085044">
    <property type="protein sequence ID" value="UZF17524.1"/>
    <property type="molecule type" value="Genomic_DNA"/>
</dbReference>
<dbReference type="Proteomes" id="UP000262427">
    <property type="component" value="Chromosome MP"/>
</dbReference>
<organism evidence="7">
    <name type="scientific">Ralstonia solanacearum</name>
    <name type="common">Pseudomonas solanacearum</name>
    <dbReference type="NCBI Taxonomy" id="305"/>
    <lineage>
        <taxon>Bacteria</taxon>
        <taxon>Pseudomonadati</taxon>
        <taxon>Pseudomonadota</taxon>
        <taxon>Betaproteobacteria</taxon>
        <taxon>Burkholderiales</taxon>
        <taxon>Burkholderiaceae</taxon>
        <taxon>Ralstonia</taxon>
        <taxon>Ralstonia solanacearum species complex</taxon>
    </lineage>
</organism>
<accession>A0A0K1ZRV3</accession>
<keyword evidence="10" id="KW-0614">Plasmid</keyword>
<gene>
    <name evidence="10" type="ORF">LH706_18385</name>
    <name evidence="2" type="ORF">PSS4_v1_530010</name>
    <name evidence="9" type="ORF">RD1301_v1_140012</name>
    <name evidence="1" type="ORF">RSP824_21325</name>
    <name evidence="3" type="ORF">RUN1744_v1_1220004</name>
    <name evidence="4" type="ORF">RUN1985_v1_930012</name>
    <name evidence="8" type="ORF">RUN215_v1_1970004</name>
    <name evidence="5" type="ORF">TD1301_v1_2560003</name>
    <name evidence="6" type="ORF">TF3108_v1_830004</name>
    <name evidence="7" type="ORF">TO10_v1_890008</name>
</gene>
<dbReference type="InterPro" id="IPR008727">
    <property type="entry name" value="PAAR_motif"/>
</dbReference>
<reference evidence="11" key="3">
    <citation type="submission" date="2018-01" db="EMBL/GenBank/DDBJ databases">
        <title>Raltonia solanacearum P824 infects blueberry.</title>
        <authorList>
            <person name="Bocsanczy A.M."/>
            <person name="Norman D.J."/>
        </authorList>
    </citation>
    <scope>NUCLEOTIDE SEQUENCE [LARGE SCALE GENOMIC DNA]</scope>
    <source>
        <strain evidence="11">P824</strain>
    </source>
</reference>
<evidence type="ECO:0000313" key="3">
    <source>
        <dbReference type="EMBL" id="CUV26043.1"/>
    </source>
</evidence>
<dbReference type="EMBL" id="LN899826">
    <property type="protein sequence ID" value="CUV41644.1"/>
    <property type="molecule type" value="Genomic_DNA"/>
</dbReference>
<evidence type="ECO:0000313" key="6">
    <source>
        <dbReference type="EMBL" id="CUV41644.1"/>
    </source>
</evidence>
<evidence type="ECO:0000313" key="11">
    <source>
        <dbReference type="Proteomes" id="UP000262427"/>
    </source>
</evidence>
<evidence type="ECO:0000313" key="4">
    <source>
        <dbReference type="EMBL" id="CUV31583.1"/>
    </source>
</evidence>
<dbReference type="EMBL" id="LN899821">
    <property type="protein sequence ID" value="CUV18201.1"/>
    <property type="molecule type" value="Genomic_DNA"/>
</dbReference>
<proteinExistence type="predicted"/>
<dbReference type="PATRIC" id="fig|305.107.peg.2136"/>
<dbReference type="Gene3D" id="2.60.200.60">
    <property type="match status" value="1"/>
</dbReference>
<reference evidence="1" key="2">
    <citation type="submission" date="2018-01" db="EMBL/GenBank/DDBJ databases">
        <title>Ralstonia pseudosolanacearum P824 infects blueberry.</title>
        <authorList>
            <person name="Bocsanczy A.M."/>
            <person name="Norman D.J."/>
        </authorList>
    </citation>
    <scope>NUCLEOTIDE SEQUENCE</scope>
    <source>
        <strain evidence="1">P824</strain>
    </source>
</reference>
<dbReference type="EMBL" id="LN899822">
    <property type="protein sequence ID" value="CUV58972.1"/>
    <property type="molecule type" value="Genomic_DNA"/>
</dbReference>
<dbReference type="AlphaFoldDB" id="A0A0K1ZRV3"/>
<evidence type="ECO:0000313" key="5">
    <source>
        <dbReference type="EMBL" id="CUV36914.1"/>
    </source>
</evidence>
<evidence type="ECO:0000313" key="7">
    <source>
        <dbReference type="EMBL" id="CUV47226.1"/>
    </source>
</evidence>
<dbReference type="EMBL" id="LN899825">
    <property type="protein sequence ID" value="CUV36914.1"/>
    <property type="molecule type" value="Genomic_DNA"/>
</dbReference>
<protein>
    <submittedName>
        <fullName evidence="1">PAAR domain-containing protein</fullName>
    </submittedName>
</protein>
<evidence type="ECO:0000313" key="10">
    <source>
        <dbReference type="EMBL" id="UZF17524.1"/>
    </source>
</evidence>
<reference evidence="10" key="4">
    <citation type="submission" date="2021-10" db="EMBL/GenBank/DDBJ databases">
        <title>Complete genome sequences of five Ralstonia solancearum strains isolated from sunflower.</title>
        <authorList>
            <person name="She X."/>
            <person name="He Z."/>
        </authorList>
    </citation>
    <scope>NUCLEOTIDE SEQUENCE</scope>
    <source>
        <strain evidence="10">RS638</strain>
        <plasmid evidence="10">p1</plasmid>
    </source>
</reference>
<dbReference type="EMBL" id="LN899823">
    <property type="protein sequence ID" value="CUV26043.1"/>
    <property type="molecule type" value="Genomic_DNA"/>
</dbReference>
<dbReference type="CDD" id="cd14744">
    <property type="entry name" value="PAAR_CT_2"/>
    <property type="match status" value="1"/>
</dbReference>